<keyword evidence="1" id="KW-0175">Coiled coil</keyword>
<organism evidence="2">
    <name type="scientific">marine metagenome</name>
    <dbReference type="NCBI Taxonomy" id="408172"/>
    <lineage>
        <taxon>unclassified sequences</taxon>
        <taxon>metagenomes</taxon>
        <taxon>ecological metagenomes</taxon>
    </lineage>
</organism>
<feature type="coiled-coil region" evidence="1">
    <location>
        <begin position="159"/>
        <end position="186"/>
    </location>
</feature>
<dbReference type="EMBL" id="UINC01019617">
    <property type="protein sequence ID" value="SVA83156.1"/>
    <property type="molecule type" value="Genomic_DNA"/>
</dbReference>
<dbReference type="GO" id="GO:0030246">
    <property type="term" value="F:carbohydrate binding"/>
    <property type="evidence" value="ECO:0007669"/>
    <property type="project" value="InterPro"/>
</dbReference>
<protein>
    <recommendedName>
        <fullName evidence="3">Carboxypeptidase regulatory-like domain-containing protein</fullName>
    </recommendedName>
</protein>
<gene>
    <name evidence="2" type="ORF">METZ01_LOCUS136010</name>
</gene>
<dbReference type="SUPFAM" id="SSF49452">
    <property type="entry name" value="Starch-binding domain-like"/>
    <property type="match status" value="1"/>
</dbReference>
<reference evidence="2" key="1">
    <citation type="submission" date="2018-05" db="EMBL/GenBank/DDBJ databases">
        <authorList>
            <person name="Lanie J.A."/>
            <person name="Ng W.-L."/>
            <person name="Kazmierczak K.M."/>
            <person name="Andrzejewski T.M."/>
            <person name="Davidsen T.M."/>
            <person name="Wayne K.J."/>
            <person name="Tettelin H."/>
            <person name="Glass J.I."/>
            <person name="Rusch D."/>
            <person name="Podicherti R."/>
            <person name="Tsui H.-C.T."/>
            <person name="Winkler M.E."/>
        </authorList>
    </citation>
    <scope>NUCLEOTIDE SEQUENCE</scope>
</reference>
<dbReference type="InterPro" id="IPR013784">
    <property type="entry name" value="Carb-bd-like_fold"/>
</dbReference>
<name>A0A381Z1H2_9ZZZZ</name>
<dbReference type="AlphaFoldDB" id="A0A381Z1H2"/>
<evidence type="ECO:0000313" key="2">
    <source>
        <dbReference type="EMBL" id="SVA83156.1"/>
    </source>
</evidence>
<proteinExistence type="predicted"/>
<sequence>MRSQLSFNRRVVYSLIVLLLVGHTVSMAADKFTVSGTVIGPDGEPKKKVKLELSGEKSYKGKTNKKGSFKIKKVLGGEYSLQVLEKKDVLHTETLTIAGDLEDLEIKIAAASSETPAPAPEAIASVASVVETPVQATATSVPVPQTAGASGGASNDFILNELNFEIKKLTAEFKHLTREMDDLKALSKMWINPLTIYSKEIILKNGSTVFGKIVYQDDKSLKVETLVGYLIIKREEVVRIVDNVITEDQQEYVPEQIRESYAPPPMPKLTVPKYASSNVSDRDMGQKFSANCVLMGNISEKKDSQGNIVFNGEIKNIGGRRADFVKVDFVFRKNWSGETRTLTTFIAGSYNTFDSGIVSDASLLPGALGKFELYVPQDFGSFIGYSYVIDWEEYQ</sequence>
<evidence type="ECO:0008006" key="3">
    <source>
        <dbReference type="Google" id="ProtNLM"/>
    </source>
</evidence>
<accession>A0A381Z1H2</accession>
<evidence type="ECO:0000256" key="1">
    <source>
        <dbReference type="SAM" id="Coils"/>
    </source>
</evidence>